<reference evidence="3 4" key="1">
    <citation type="submission" date="2019-03" db="EMBL/GenBank/DDBJ databases">
        <title>First draft genome of Liparis tanakae, snailfish: a comprehensive survey of snailfish specific genes.</title>
        <authorList>
            <person name="Kim W."/>
            <person name="Song I."/>
            <person name="Jeong J.-H."/>
            <person name="Kim D."/>
            <person name="Kim S."/>
            <person name="Ryu S."/>
            <person name="Song J.Y."/>
            <person name="Lee S.K."/>
        </authorList>
    </citation>
    <scope>NUCLEOTIDE SEQUENCE [LARGE SCALE GENOMIC DNA]</scope>
    <source>
        <tissue evidence="3">Muscle</tissue>
    </source>
</reference>
<gene>
    <name evidence="3" type="primary">EPHX1</name>
    <name evidence="3" type="ORF">EYF80_067879</name>
</gene>
<evidence type="ECO:0000313" key="3">
    <source>
        <dbReference type="EMBL" id="TNN22009.1"/>
    </source>
</evidence>
<comment type="caution">
    <text evidence="3">The sequence shown here is derived from an EMBL/GenBank/DDBJ whole genome shotgun (WGS) entry which is preliminary data.</text>
</comment>
<dbReference type="InterPro" id="IPR029058">
    <property type="entry name" value="AB_hydrolase_fold"/>
</dbReference>
<dbReference type="GO" id="GO:0097176">
    <property type="term" value="P:epoxide metabolic process"/>
    <property type="evidence" value="ECO:0007669"/>
    <property type="project" value="TreeGrafter"/>
</dbReference>
<name>A0A4Z2DZW3_9TELE</name>
<evidence type="ECO:0000313" key="4">
    <source>
        <dbReference type="Proteomes" id="UP000314294"/>
    </source>
</evidence>
<dbReference type="AlphaFoldDB" id="A0A4Z2DZW3"/>
<accession>A0A4Z2DZW3</accession>
<dbReference type="SUPFAM" id="SSF53474">
    <property type="entry name" value="alpha/beta-Hydrolases"/>
    <property type="match status" value="1"/>
</dbReference>
<dbReference type="OrthoDB" id="7130006at2759"/>
<dbReference type="GO" id="GO:0004301">
    <property type="term" value="F:epoxide hydrolase activity"/>
    <property type="evidence" value="ECO:0007669"/>
    <property type="project" value="TreeGrafter"/>
</dbReference>
<dbReference type="Gene3D" id="3.40.50.1820">
    <property type="entry name" value="alpha/beta hydrolase"/>
    <property type="match status" value="1"/>
</dbReference>
<comment type="similarity">
    <text evidence="1">Belongs to the peptidase S33 family.</text>
</comment>
<evidence type="ECO:0000256" key="1">
    <source>
        <dbReference type="ARBA" id="ARBA00010088"/>
    </source>
</evidence>
<dbReference type="PRINTS" id="PR00412">
    <property type="entry name" value="EPOXHYDRLASE"/>
</dbReference>
<proteinExistence type="inferred from homology"/>
<dbReference type="PANTHER" id="PTHR21661:SF70">
    <property type="entry name" value="EPOXIDE HYDROLASE 1"/>
    <property type="match status" value="1"/>
</dbReference>
<dbReference type="PANTHER" id="PTHR21661">
    <property type="entry name" value="EPOXIDE HYDROLASE 1-RELATED"/>
    <property type="match status" value="1"/>
</dbReference>
<dbReference type="EMBL" id="SRLO01024685">
    <property type="protein sequence ID" value="TNN22009.1"/>
    <property type="molecule type" value="Genomic_DNA"/>
</dbReference>
<organism evidence="3 4">
    <name type="scientific">Liparis tanakae</name>
    <name type="common">Tanaka's snailfish</name>
    <dbReference type="NCBI Taxonomy" id="230148"/>
    <lineage>
        <taxon>Eukaryota</taxon>
        <taxon>Metazoa</taxon>
        <taxon>Chordata</taxon>
        <taxon>Craniata</taxon>
        <taxon>Vertebrata</taxon>
        <taxon>Euteleostomi</taxon>
        <taxon>Actinopterygii</taxon>
        <taxon>Neopterygii</taxon>
        <taxon>Teleostei</taxon>
        <taxon>Neoteleostei</taxon>
        <taxon>Acanthomorphata</taxon>
        <taxon>Eupercaria</taxon>
        <taxon>Perciformes</taxon>
        <taxon>Cottioidei</taxon>
        <taxon>Cottales</taxon>
        <taxon>Liparidae</taxon>
        <taxon>Liparis</taxon>
    </lineage>
</organism>
<evidence type="ECO:0000256" key="2">
    <source>
        <dbReference type="ARBA" id="ARBA00022801"/>
    </source>
</evidence>
<dbReference type="InterPro" id="IPR000639">
    <property type="entry name" value="Epox_hydrolase-like"/>
</dbReference>
<keyword evidence="2 3" id="KW-0378">Hydrolase</keyword>
<protein>
    <submittedName>
        <fullName evidence="3">Epoxide hydrolase 1</fullName>
    </submittedName>
</protein>
<dbReference type="Proteomes" id="UP000314294">
    <property type="component" value="Unassembled WGS sequence"/>
</dbReference>
<keyword evidence="4" id="KW-1185">Reference proteome</keyword>
<sequence>MPVDVPTGFACFPEELMHSPRLWVEQKYRRLVSYTPMARGGHFAAMEEPRLMAEDIQNFTRTVEKRKRKK</sequence>